<protein>
    <submittedName>
        <fullName evidence="1">Centromere protein B dimerization domain</fullName>
    </submittedName>
</protein>
<organism evidence="1 2">
    <name type="scientific">White spot syndrome virus</name>
    <dbReference type="NCBI Taxonomy" id="342409"/>
    <lineage>
        <taxon>Viruses</taxon>
        <taxon>Viruses incertae sedis</taxon>
        <taxon>Naldaviricetes</taxon>
        <taxon>Nimaviridae</taxon>
        <taxon>Whispovirus</taxon>
    </lineage>
</organism>
<dbReference type="Proteomes" id="UP000273684">
    <property type="component" value="Genome"/>
</dbReference>
<evidence type="ECO:0000313" key="1">
    <source>
        <dbReference type="EMBL" id="ALZ45824.1"/>
    </source>
</evidence>
<sequence length="65" mass="7177">MGECVYALAGTILLYSFIKNFSKFFSAHSSLEGGPLGRPDVKFGGWIAGSTQCQIARRCQKLYQK</sequence>
<dbReference type="EMBL" id="KU216744">
    <property type="protein sequence ID" value="ALZ45824.1"/>
    <property type="molecule type" value="Genomic_DNA"/>
</dbReference>
<evidence type="ECO:0000313" key="2">
    <source>
        <dbReference type="Proteomes" id="UP000273684"/>
    </source>
</evidence>
<accession>A0A0X9KXN3</accession>
<proteinExistence type="predicted"/>
<reference evidence="1 2" key="1">
    <citation type="journal article" date="2016" name="Genome Announc.">
        <title>Draft Genome Sequence of White Spot Syndrome Virus Isolated from Cultured Litopenaeus vannamei in Mexico.</title>
        <authorList>
            <person name="Rodriguez-Anaya L.Z."/>
            <person name="Gonzalez-Galaviz J.R."/>
            <person name="Casillas-Hernandez R."/>
            <person name="Lares-Villa F."/>
            <person name="Estrada K."/>
            <person name="Ibarra-Gamez J.C."/>
            <person name="Sanchez-Flores A."/>
        </authorList>
    </citation>
    <scope>NUCLEOTIDE SEQUENCE [LARGE SCALE GENOMIC DNA]</scope>
    <source>
        <strain evidence="1 2">MEX2008</strain>
    </source>
</reference>
<name>A0A0X9KXN3_9VIRU</name>